<comment type="caution">
    <text evidence="1">The sequence shown here is derived from an EMBL/GenBank/DDBJ whole genome shotgun (WGS) entry which is preliminary data.</text>
</comment>
<gene>
    <name evidence="1" type="ORF">AV530_016085</name>
</gene>
<evidence type="ECO:0000313" key="1">
    <source>
        <dbReference type="EMBL" id="OPJ84769.1"/>
    </source>
</evidence>
<accession>A0A1V4KJZ5</accession>
<sequence length="241" mass="26290">MCSCSATSPRVIRFFPGKLVCVRAAGKRDAVPLAAAPIKCGVHRGDSEQDSEGDGCLLSSLTAIASFLIYKCLHVSVDVDVDVDFRESCLETSEDTMKEHLGVKTTPLVHKKGVLTEGCTGNSDPEENVCFSEENSIGRRKRQSLQHLEGCLKDVAVDIFSSSSSSEDAVVQLCKVPPDQSRSQMDADVHMPCLLKARLSTSALSGADEKWMRCLHLKTWFKLYPPLSQVDLKVGIQLSVM</sequence>
<protein>
    <submittedName>
        <fullName evidence="1">Uncharacterized protein</fullName>
    </submittedName>
</protein>
<reference evidence="1 2" key="1">
    <citation type="submission" date="2016-02" db="EMBL/GenBank/DDBJ databases">
        <title>Band-tailed pigeon sequencing and assembly.</title>
        <authorList>
            <person name="Soares A.E."/>
            <person name="Novak B.J."/>
            <person name="Rice E.S."/>
            <person name="O'Connell B."/>
            <person name="Chang D."/>
            <person name="Weber S."/>
            <person name="Shapiro B."/>
        </authorList>
    </citation>
    <scope>NUCLEOTIDE SEQUENCE [LARGE SCALE GENOMIC DNA]</scope>
    <source>
        <strain evidence="1">BTP2013</strain>
        <tissue evidence="1">Blood</tissue>
    </source>
</reference>
<name>A0A1V4KJZ5_PATFA</name>
<proteinExistence type="predicted"/>
<dbReference type="AlphaFoldDB" id="A0A1V4KJZ5"/>
<dbReference type="EMBL" id="LSYS01003057">
    <property type="protein sequence ID" value="OPJ84769.1"/>
    <property type="molecule type" value="Genomic_DNA"/>
</dbReference>
<evidence type="ECO:0000313" key="2">
    <source>
        <dbReference type="Proteomes" id="UP000190648"/>
    </source>
</evidence>
<dbReference type="Proteomes" id="UP000190648">
    <property type="component" value="Unassembled WGS sequence"/>
</dbReference>
<organism evidence="1 2">
    <name type="scientific">Patagioenas fasciata monilis</name>
    <dbReference type="NCBI Taxonomy" id="372326"/>
    <lineage>
        <taxon>Eukaryota</taxon>
        <taxon>Metazoa</taxon>
        <taxon>Chordata</taxon>
        <taxon>Craniata</taxon>
        <taxon>Vertebrata</taxon>
        <taxon>Euteleostomi</taxon>
        <taxon>Archelosauria</taxon>
        <taxon>Archosauria</taxon>
        <taxon>Dinosauria</taxon>
        <taxon>Saurischia</taxon>
        <taxon>Theropoda</taxon>
        <taxon>Coelurosauria</taxon>
        <taxon>Aves</taxon>
        <taxon>Neognathae</taxon>
        <taxon>Neoaves</taxon>
        <taxon>Columbimorphae</taxon>
        <taxon>Columbiformes</taxon>
        <taxon>Columbidae</taxon>
        <taxon>Patagioenas</taxon>
    </lineage>
</organism>
<keyword evidence="2" id="KW-1185">Reference proteome</keyword>